<evidence type="ECO:0000256" key="1">
    <source>
        <dbReference type="ARBA" id="ARBA00004150"/>
    </source>
</evidence>
<dbReference type="InterPro" id="IPR039766">
    <property type="entry name" value="Vps53"/>
</dbReference>
<evidence type="ECO:0000256" key="5">
    <source>
        <dbReference type="ARBA" id="ARBA00023034"/>
    </source>
</evidence>
<keyword evidence="10" id="KW-1185">Reference proteome</keyword>
<feature type="domain" description="Vps53 N-terminal" evidence="7">
    <location>
        <begin position="16"/>
        <end position="366"/>
    </location>
</feature>
<dbReference type="Gene3D" id="1.10.357.110">
    <property type="entry name" value="Vacuolar protein sorting-associated protein 53, C-terminus"/>
    <property type="match status" value="1"/>
</dbReference>
<organism evidence="9 10">
    <name type="scientific">Coemansia interrupta</name>
    <dbReference type="NCBI Taxonomy" id="1126814"/>
    <lineage>
        <taxon>Eukaryota</taxon>
        <taxon>Fungi</taxon>
        <taxon>Fungi incertae sedis</taxon>
        <taxon>Zoopagomycota</taxon>
        <taxon>Kickxellomycotina</taxon>
        <taxon>Kickxellomycetes</taxon>
        <taxon>Kickxellales</taxon>
        <taxon>Kickxellaceae</taxon>
        <taxon>Coemansia</taxon>
    </lineage>
</organism>
<dbReference type="InterPro" id="IPR007234">
    <property type="entry name" value="Vps53_N"/>
</dbReference>
<keyword evidence="5" id="KW-0333">Golgi apparatus</keyword>
<evidence type="ECO:0000256" key="2">
    <source>
        <dbReference type="ARBA" id="ARBA00004481"/>
    </source>
</evidence>
<comment type="similarity">
    <text evidence="3">Belongs to the VPS53 family.</text>
</comment>
<dbReference type="EMBL" id="JANBUM010000031">
    <property type="protein sequence ID" value="KAJ2787165.1"/>
    <property type="molecule type" value="Genomic_DNA"/>
</dbReference>
<evidence type="ECO:0000313" key="9">
    <source>
        <dbReference type="EMBL" id="KAJ2787165.1"/>
    </source>
</evidence>
<keyword evidence="4" id="KW-0967">Endosome</keyword>
<evidence type="ECO:0000259" key="8">
    <source>
        <dbReference type="Pfam" id="PF16854"/>
    </source>
</evidence>
<evidence type="ECO:0000256" key="4">
    <source>
        <dbReference type="ARBA" id="ARBA00022753"/>
    </source>
</evidence>
<dbReference type="Pfam" id="PF04100">
    <property type="entry name" value="Vps53_N"/>
    <property type="match status" value="1"/>
</dbReference>
<dbReference type="PANTHER" id="PTHR12820:SF0">
    <property type="entry name" value="VACUOLAR PROTEIN SORTING-ASSOCIATED PROTEIN 53 HOMOLOG"/>
    <property type="match status" value="1"/>
</dbReference>
<dbReference type="Pfam" id="PF16854">
    <property type="entry name" value="VPS53_C"/>
    <property type="match status" value="1"/>
</dbReference>
<evidence type="ECO:0000313" key="10">
    <source>
        <dbReference type="Proteomes" id="UP001140172"/>
    </source>
</evidence>
<dbReference type="OrthoDB" id="10261632at2759"/>
<dbReference type="GO" id="GO:0005829">
    <property type="term" value="C:cytosol"/>
    <property type="evidence" value="ECO:0007669"/>
    <property type="project" value="GOC"/>
</dbReference>
<accession>A0A9W8HJ27</accession>
<name>A0A9W8HJ27_9FUNG</name>
<dbReference type="GO" id="GO:0000938">
    <property type="term" value="C:GARP complex"/>
    <property type="evidence" value="ECO:0007669"/>
    <property type="project" value="InterPro"/>
</dbReference>
<reference evidence="9" key="1">
    <citation type="submission" date="2022-07" db="EMBL/GenBank/DDBJ databases">
        <title>Phylogenomic reconstructions and comparative analyses of Kickxellomycotina fungi.</title>
        <authorList>
            <person name="Reynolds N.K."/>
            <person name="Stajich J.E."/>
            <person name="Barry K."/>
            <person name="Grigoriev I.V."/>
            <person name="Crous P."/>
            <person name="Smith M.E."/>
        </authorList>
    </citation>
    <scope>NUCLEOTIDE SEQUENCE</scope>
    <source>
        <strain evidence="9">BCRC 34489</strain>
    </source>
</reference>
<dbReference type="InterPro" id="IPR038260">
    <property type="entry name" value="Vps53_C_sf"/>
</dbReference>
<comment type="subcellular location">
    <subcellularLocation>
        <location evidence="2">Endosome membrane</location>
        <topology evidence="2">Peripheral membrane protein</topology>
    </subcellularLocation>
    <subcellularLocation>
        <location evidence="1">Golgi apparatus</location>
        <location evidence="1">trans-Golgi network membrane</location>
        <topology evidence="1">Peripheral membrane protein</topology>
    </subcellularLocation>
</comment>
<dbReference type="PANTHER" id="PTHR12820">
    <property type="entry name" value="VACUOLAR SORTING PROTEIN 53"/>
    <property type="match status" value="1"/>
</dbReference>
<sequence>MIQRQTTQAGLEEQGHIDSMFPTAQSLEGIEVVSANMRRRLAELSDSMRTLLRAQADGDTVAGQQGISTTVAAIGTLYQRISQMRGQARTSERMVLDITQDIKALDSAKRNVTQTTTVMRRLQLLMASQRELQALTQQGRWEEAGREVLAVAGLADGLQGFERVPQVAQVVARAGELQAAAGRAAAAVVTQGFDAHGQLTGDAAVMRAACTCVQAVGASAQQRLTQHYCSEQLRAYSAIFQPQDDVSQLSHVSRRYGWLRRILRNFADLHAPVFPDGWRVAEHLARGFGELTRDQLANMMASTPPGDAPVLVNALADTLAFETQCDRKFGIVAGAGGGHVYEAGGEAAQSFGGLVACAFEPYLGVFRSMLVLNTADYCASMATQLEAKILERISAAHKSVSFAGARDALLGAVNRAIMAMVAETERRCAAAFMGLAKTPWHCLPAVGDQSAYVGELAAELATAVHAVHAGVAGPRYVRAYLDKLAVRLADRYMAEITGCQGVSEVGAEQLLLDAQALRSLVLALPATAAAGTEDKPAMLPSAAYARLVAQGIGRVEALLKALLAPADPPDALVDRFLLLFPQAPRDIFQQVLSLKRIRPPDQHAFHRLLQRMARDPPTAATATAAGAAAADPLGITVAAPTLDLDSDHDHDADHGADFDPANAPVLASLAANATATRSKINENLRKFMSNMRRN</sequence>
<dbReference type="InterPro" id="IPR031745">
    <property type="entry name" value="Vps53_C"/>
</dbReference>
<dbReference type="AlphaFoldDB" id="A0A9W8HJ27"/>
<comment type="caution">
    <text evidence="9">The sequence shown here is derived from an EMBL/GenBank/DDBJ whole genome shotgun (WGS) entry which is preliminary data.</text>
</comment>
<gene>
    <name evidence="9" type="primary">VPS53</name>
    <name evidence="9" type="ORF">GGI15_000945</name>
</gene>
<dbReference type="Proteomes" id="UP001140172">
    <property type="component" value="Unassembled WGS sequence"/>
</dbReference>
<proteinExistence type="inferred from homology"/>
<evidence type="ECO:0000256" key="6">
    <source>
        <dbReference type="ARBA" id="ARBA00023136"/>
    </source>
</evidence>
<dbReference type="GO" id="GO:0042147">
    <property type="term" value="P:retrograde transport, endosome to Golgi"/>
    <property type="evidence" value="ECO:0007669"/>
    <property type="project" value="InterPro"/>
</dbReference>
<protein>
    <submittedName>
        <fullName evidence="9">Vacuolar protein sorting-associated protein 53</fullName>
    </submittedName>
</protein>
<feature type="domain" description="Vps53 C-terminal" evidence="8">
    <location>
        <begin position="508"/>
        <end position="596"/>
    </location>
</feature>
<evidence type="ECO:0000259" key="7">
    <source>
        <dbReference type="Pfam" id="PF04100"/>
    </source>
</evidence>
<dbReference type="GO" id="GO:0010008">
    <property type="term" value="C:endosome membrane"/>
    <property type="evidence" value="ECO:0007669"/>
    <property type="project" value="UniProtKB-SubCell"/>
</dbReference>
<evidence type="ECO:0000256" key="3">
    <source>
        <dbReference type="ARBA" id="ARBA00008628"/>
    </source>
</evidence>
<keyword evidence="6" id="KW-0472">Membrane</keyword>